<gene>
    <name evidence="4" type="ORF">CCAP1982_LOCUS22790</name>
</gene>
<evidence type="ECO:0000256" key="3">
    <source>
        <dbReference type="ARBA" id="ARBA00022525"/>
    </source>
</evidence>
<evidence type="ECO:0000313" key="5">
    <source>
        <dbReference type="Proteomes" id="UP000606786"/>
    </source>
</evidence>
<comment type="similarity">
    <text evidence="2">Belongs to the PBP/GOBP family.</text>
</comment>
<evidence type="ECO:0000256" key="1">
    <source>
        <dbReference type="ARBA" id="ARBA00004613"/>
    </source>
</evidence>
<name>A0A811VL37_CERCA</name>
<reference evidence="4" key="1">
    <citation type="submission" date="2020-11" db="EMBL/GenBank/DDBJ databases">
        <authorList>
            <person name="Whitehead M."/>
        </authorList>
    </citation>
    <scope>NUCLEOTIDE SEQUENCE</scope>
    <source>
        <strain evidence="4">EGII</strain>
    </source>
</reference>
<dbReference type="GO" id="GO:0005576">
    <property type="term" value="C:extracellular region"/>
    <property type="evidence" value="ECO:0007669"/>
    <property type="project" value="UniProtKB-SubCell"/>
</dbReference>
<evidence type="ECO:0000313" key="4">
    <source>
        <dbReference type="EMBL" id="CAD7014823.1"/>
    </source>
</evidence>
<dbReference type="InterPro" id="IPR052295">
    <property type="entry name" value="Odorant-binding_protein"/>
</dbReference>
<keyword evidence="3" id="KW-0964">Secreted</keyword>
<evidence type="ECO:0000256" key="2">
    <source>
        <dbReference type="ARBA" id="ARBA00008098"/>
    </source>
</evidence>
<dbReference type="AlphaFoldDB" id="A0A811VL37"/>
<sequence>MLGHLMSPHAAKRLRTECCGEINMLLDEPTAKCFVLHENNIPKEDDKDPIKLFGFISCLVECIYTKRHYIGKNSETLNMKAVKADAENLYAARPKEKQYHVELYEFCRKEAFKLYTLIKASPAGLVIFKNSCKPYFVFVYLCQIEYHKKKTCPYFMWQGNEDDETMLSQCKAAKEQCYKIDGLTPPEQK</sequence>
<proteinExistence type="inferred from homology"/>
<organism evidence="4 5">
    <name type="scientific">Ceratitis capitata</name>
    <name type="common">Mediterranean fruit fly</name>
    <name type="synonym">Tephritis capitata</name>
    <dbReference type="NCBI Taxonomy" id="7213"/>
    <lineage>
        <taxon>Eukaryota</taxon>
        <taxon>Metazoa</taxon>
        <taxon>Ecdysozoa</taxon>
        <taxon>Arthropoda</taxon>
        <taxon>Hexapoda</taxon>
        <taxon>Insecta</taxon>
        <taxon>Pterygota</taxon>
        <taxon>Neoptera</taxon>
        <taxon>Endopterygota</taxon>
        <taxon>Diptera</taxon>
        <taxon>Brachycera</taxon>
        <taxon>Muscomorpha</taxon>
        <taxon>Tephritoidea</taxon>
        <taxon>Tephritidae</taxon>
        <taxon>Ceratitis</taxon>
        <taxon>Ceratitis</taxon>
    </lineage>
</organism>
<dbReference type="Proteomes" id="UP000606786">
    <property type="component" value="Unassembled WGS sequence"/>
</dbReference>
<protein>
    <submittedName>
        <fullName evidence="4">(Mediterranean fruit fly) hypothetical protein</fullName>
    </submittedName>
</protein>
<dbReference type="PANTHER" id="PTHR21066">
    <property type="entry name" value="ODORANT-BINDING PROTEIN 59A-RELATED"/>
    <property type="match status" value="1"/>
</dbReference>
<keyword evidence="5" id="KW-1185">Reference proteome</keyword>
<comment type="caution">
    <text evidence="4">The sequence shown here is derived from an EMBL/GenBank/DDBJ whole genome shotgun (WGS) entry which is preliminary data.</text>
</comment>
<dbReference type="PANTHER" id="PTHR21066:SF15">
    <property type="entry name" value="GH25962P-RELATED"/>
    <property type="match status" value="1"/>
</dbReference>
<dbReference type="EMBL" id="CAJHJT010000056">
    <property type="protein sequence ID" value="CAD7014823.1"/>
    <property type="molecule type" value="Genomic_DNA"/>
</dbReference>
<dbReference type="OrthoDB" id="8014995at2759"/>
<comment type="subcellular location">
    <subcellularLocation>
        <location evidence="1">Secreted</location>
    </subcellularLocation>
</comment>
<accession>A0A811VL37</accession>